<feature type="compositionally biased region" description="Gly residues" evidence="8">
    <location>
        <begin position="509"/>
        <end position="601"/>
    </location>
</feature>
<evidence type="ECO:0000256" key="4">
    <source>
        <dbReference type="ARBA" id="ARBA00022679"/>
    </source>
</evidence>
<evidence type="ECO:0000256" key="2">
    <source>
        <dbReference type="ARBA" id="ARBA00022475"/>
    </source>
</evidence>
<organism evidence="12 13">
    <name type="scientific">Jatrophihabitans endophyticus</name>
    <dbReference type="NCBI Taxonomy" id="1206085"/>
    <lineage>
        <taxon>Bacteria</taxon>
        <taxon>Bacillati</taxon>
        <taxon>Actinomycetota</taxon>
        <taxon>Actinomycetes</taxon>
        <taxon>Jatrophihabitantales</taxon>
        <taxon>Jatrophihabitantaceae</taxon>
        <taxon>Jatrophihabitans</taxon>
    </lineage>
</organism>
<evidence type="ECO:0000256" key="5">
    <source>
        <dbReference type="ARBA" id="ARBA00022692"/>
    </source>
</evidence>
<evidence type="ECO:0000256" key="9">
    <source>
        <dbReference type="SAM" id="Phobius"/>
    </source>
</evidence>
<keyword evidence="5 9" id="KW-0812">Transmembrane</keyword>
<reference evidence="12 13" key="1">
    <citation type="submission" date="2016-11" db="EMBL/GenBank/DDBJ databases">
        <authorList>
            <person name="Jaros S."/>
            <person name="Januszkiewicz K."/>
            <person name="Wedrychowicz H."/>
        </authorList>
    </citation>
    <scope>NUCLEOTIDE SEQUENCE [LARGE SCALE GENOMIC DNA]</scope>
    <source>
        <strain evidence="12 13">DSM 45627</strain>
    </source>
</reference>
<name>A0A1M5QZD8_9ACTN</name>
<feature type="region of interest" description="Disordered" evidence="8">
    <location>
        <begin position="1"/>
        <end position="42"/>
    </location>
</feature>
<dbReference type="AlphaFoldDB" id="A0A1M5QZD8"/>
<feature type="domain" description="Glycosyltransferase RgtA/B/C/D-like" evidence="10">
    <location>
        <begin position="104"/>
        <end position="259"/>
    </location>
</feature>
<feature type="region of interest" description="Disordered" evidence="8">
    <location>
        <begin position="495"/>
        <end position="601"/>
    </location>
</feature>
<feature type="compositionally biased region" description="Polar residues" evidence="8">
    <location>
        <begin position="1"/>
        <end position="12"/>
    </location>
</feature>
<comment type="subcellular location">
    <subcellularLocation>
        <location evidence="1">Cell membrane</location>
        <topology evidence="1">Multi-pass membrane protein</topology>
    </subcellularLocation>
</comment>
<sequence>MTAPSAPTSSTGDHVADWRAIGRQSDDRSPVDEGGRQSGTTARWQHPRLQLGVLLAVTTVLYVWGLGASGYANEFYAAAAQAGTQSWKAFFFGSFDSANLITVDKPPAALWPMEIAGRIFGFNSWSMLVPQAIEGVLSVWLLYATVRRWFGHGAGLLAGALLAITPVAVLMFRFNNPDALMVLLIVLAAYCTTRALENAATKWLLLAGVVLGFSFLAKGLQPFTVLPALALAYLVAAPTSWPRRLLQLLAAGVAIIVGAGWWVLAVDLTPASSRPYIGGSGDNSALGLAFGYNGLDRLNSSGGPGGGGGGGASFSGASGVGRLFNDLNGGQIAWLLPTALLALIALVVVSAKAPLADRTRAAAIIWGGWLLVTGAVLSYAGGIIHTYYTVELAPAVAALVATGTVVLWRRRHTTAARLALAAGVVVTAVWTFQLLGRTADFAPWLRWLLLVAAAGAAVILVLPRTWRRRTLVTAAAALGIAVLGGGSTAYALDTVNTPHTGSTPSAGPSTGGGFGGPGGGRGGFGRGNGGPGGNRGGGPEGGGFPGAQNGGFPGTEGGAPGGAPGGQDGAPGGGAGERPGAPGGSGRGSGDTQGGMGGGMGGSNATLNALIAKTDTTWAAATIGSQTAGSLELATGKAVMAIGGFSGSDDAPTLAQFKAYVAAGKVRYFVSGGGMGGGMGGRGGQSAGSAISSWVSANYTATTVGGTTVYDLSTPKASS</sequence>
<evidence type="ECO:0000256" key="8">
    <source>
        <dbReference type="SAM" id="MobiDB-lite"/>
    </source>
</evidence>
<proteinExistence type="predicted"/>
<keyword evidence="13" id="KW-1185">Reference proteome</keyword>
<feature type="transmembrane region" description="Helical" evidence="9">
    <location>
        <begin position="179"/>
        <end position="197"/>
    </location>
</feature>
<dbReference type="EMBL" id="FQVU01000005">
    <property type="protein sequence ID" value="SHH19452.1"/>
    <property type="molecule type" value="Genomic_DNA"/>
</dbReference>
<dbReference type="PANTHER" id="PTHR33908">
    <property type="entry name" value="MANNOSYLTRANSFERASE YKCB-RELATED"/>
    <property type="match status" value="1"/>
</dbReference>
<keyword evidence="3" id="KW-0328">Glycosyltransferase</keyword>
<evidence type="ECO:0000256" key="1">
    <source>
        <dbReference type="ARBA" id="ARBA00004651"/>
    </source>
</evidence>
<gene>
    <name evidence="12" type="ORF">SAMN05443575_3402</name>
</gene>
<evidence type="ECO:0000259" key="11">
    <source>
        <dbReference type="Pfam" id="PF24878"/>
    </source>
</evidence>
<dbReference type="STRING" id="1206085.SAMN05443575_3402"/>
<dbReference type="InterPro" id="IPR056785">
    <property type="entry name" value="YkcA/B-like_C"/>
</dbReference>
<dbReference type="GO" id="GO:0009103">
    <property type="term" value="P:lipopolysaccharide biosynthetic process"/>
    <property type="evidence" value="ECO:0007669"/>
    <property type="project" value="UniProtKB-ARBA"/>
</dbReference>
<feature type="transmembrane region" description="Helical" evidence="9">
    <location>
        <begin position="332"/>
        <end position="351"/>
    </location>
</feature>
<evidence type="ECO:0000256" key="3">
    <source>
        <dbReference type="ARBA" id="ARBA00022676"/>
    </source>
</evidence>
<feature type="domain" description="Putative mannosyltransferase YkcA/B-like C-terminal" evidence="11">
    <location>
        <begin position="613"/>
        <end position="698"/>
    </location>
</feature>
<evidence type="ECO:0000256" key="7">
    <source>
        <dbReference type="ARBA" id="ARBA00023136"/>
    </source>
</evidence>
<dbReference type="GO" id="GO:0005886">
    <property type="term" value="C:plasma membrane"/>
    <property type="evidence" value="ECO:0007669"/>
    <property type="project" value="UniProtKB-SubCell"/>
</dbReference>
<feature type="transmembrane region" description="Helical" evidence="9">
    <location>
        <begin position="470"/>
        <end position="492"/>
    </location>
</feature>
<accession>A0A1M5QZD8</accession>
<dbReference type="GO" id="GO:0010041">
    <property type="term" value="P:response to iron(III) ion"/>
    <property type="evidence" value="ECO:0007669"/>
    <property type="project" value="TreeGrafter"/>
</dbReference>
<keyword evidence="4 12" id="KW-0808">Transferase</keyword>
<feature type="transmembrane region" description="Helical" evidence="9">
    <location>
        <begin position="415"/>
        <end position="432"/>
    </location>
</feature>
<dbReference type="InterPro" id="IPR050297">
    <property type="entry name" value="LipidA_mod_glycosyltrf_83"/>
</dbReference>
<dbReference type="PANTHER" id="PTHR33908:SF3">
    <property type="entry name" value="UNDECAPRENYL PHOSPHATE-ALPHA-4-AMINO-4-DEOXY-L-ARABINOSE ARABINOSYL TRANSFERASE"/>
    <property type="match status" value="1"/>
</dbReference>
<feature type="transmembrane region" description="Helical" evidence="9">
    <location>
        <begin position="444"/>
        <end position="463"/>
    </location>
</feature>
<feature type="compositionally biased region" description="Basic and acidic residues" evidence="8">
    <location>
        <begin position="24"/>
        <end position="35"/>
    </location>
</feature>
<keyword evidence="7 9" id="KW-0472">Membrane</keyword>
<keyword evidence="6 9" id="KW-1133">Transmembrane helix</keyword>
<keyword evidence="2" id="KW-1003">Cell membrane</keyword>
<dbReference type="Proteomes" id="UP000186132">
    <property type="component" value="Unassembled WGS sequence"/>
</dbReference>
<evidence type="ECO:0000313" key="12">
    <source>
        <dbReference type="EMBL" id="SHH19452.1"/>
    </source>
</evidence>
<dbReference type="InterPro" id="IPR038731">
    <property type="entry name" value="RgtA/B/C-like"/>
</dbReference>
<evidence type="ECO:0000313" key="13">
    <source>
        <dbReference type="Proteomes" id="UP000186132"/>
    </source>
</evidence>
<dbReference type="GO" id="GO:0016763">
    <property type="term" value="F:pentosyltransferase activity"/>
    <property type="evidence" value="ECO:0007669"/>
    <property type="project" value="TreeGrafter"/>
</dbReference>
<evidence type="ECO:0000259" key="10">
    <source>
        <dbReference type="Pfam" id="PF13231"/>
    </source>
</evidence>
<feature type="transmembrane region" description="Helical" evidence="9">
    <location>
        <begin position="203"/>
        <end position="233"/>
    </location>
</feature>
<feature type="transmembrane region" description="Helical" evidence="9">
    <location>
        <begin position="245"/>
        <end position="264"/>
    </location>
</feature>
<feature type="transmembrane region" description="Helical" evidence="9">
    <location>
        <begin position="149"/>
        <end position="172"/>
    </location>
</feature>
<feature type="transmembrane region" description="Helical" evidence="9">
    <location>
        <begin position="387"/>
        <end position="408"/>
    </location>
</feature>
<evidence type="ECO:0000256" key="6">
    <source>
        <dbReference type="ARBA" id="ARBA00022989"/>
    </source>
</evidence>
<feature type="transmembrane region" description="Helical" evidence="9">
    <location>
        <begin position="363"/>
        <end position="381"/>
    </location>
</feature>
<dbReference type="Pfam" id="PF13231">
    <property type="entry name" value="PMT_2"/>
    <property type="match status" value="1"/>
</dbReference>
<protein>
    <submittedName>
        <fullName evidence="12">4-amino-4-deoxy-L-arabinose transferase</fullName>
    </submittedName>
</protein>
<dbReference type="Pfam" id="PF24878">
    <property type="entry name" value="YkcB_C"/>
    <property type="match status" value="1"/>
</dbReference>